<evidence type="ECO:0000256" key="4">
    <source>
        <dbReference type="ARBA" id="ARBA00022989"/>
    </source>
</evidence>
<evidence type="ECO:0000256" key="6">
    <source>
        <dbReference type="SAM" id="Phobius"/>
    </source>
</evidence>
<name>A0A9P7ES60_9AGAM</name>
<evidence type="ECO:0000256" key="2">
    <source>
        <dbReference type="ARBA" id="ARBA00022448"/>
    </source>
</evidence>
<dbReference type="OrthoDB" id="2985014at2759"/>
<dbReference type="InterPro" id="IPR036259">
    <property type="entry name" value="MFS_trans_sf"/>
</dbReference>
<keyword evidence="2" id="KW-0813">Transport</keyword>
<feature type="transmembrane region" description="Helical" evidence="6">
    <location>
        <begin position="114"/>
        <end position="134"/>
    </location>
</feature>
<dbReference type="SUPFAM" id="SSF103473">
    <property type="entry name" value="MFS general substrate transporter"/>
    <property type="match status" value="1"/>
</dbReference>
<evidence type="ECO:0000256" key="1">
    <source>
        <dbReference type="ARBA" id="ARBA00004141"/>
    </source>
</evidence>
<keyword evidence="5 6" id="KW-0472">Membrane</keyword>
<keyword evidence="8" id="KW-1185">Reference proteome</keyword>
<dbReference type="GeneID" id="64702359"/>
<evidence type="ECO:0000313" key="8">
    <source>
        <dbReference type="Proteomes" id="UP000823399"/>
    </source>
</evidence>
<dbReference type="EMBL" id="JABBWM010000166">
    <property type="protein sequence ID" value="KAG2085567.1"/>
    <property type="molecule type" value="Genomic_DNA"/>
</dbReference>
<gene>
    <name evidence="7" type="ORF">F5147DRAFT_748688</name>
</gene>
<dbReference type="AlphaFoldDB" id="A0A9P7ES60"/>
<reference evidence="7" key="1">
    <citation type="journal article" date="2020" name="New Phytol.">
        <title>Comparative genomics reveals dynamic genome evolution in host specialist ectomycorrhizal fungi.</title>
        <authorList>
            <person name="Lofgren L.A."/>
            <person name="Nguyen N.H."/>
            <person name="Vilgalys R."/>
            <person name="Ruytinx J."/>
            <person name="Liao H.L."/>
            <person name="Branco S."/>
            <person name="Kuo A."/>
            <person name="LaButti K."/>
            <person name="Lipzen A."/>
            <person name="Andreopoulos W."/>
            <person name="Pangilinan J."/>
            <person name="Riley R."/>
            <person name="Hundley H."/>
            <person name="Na H."/>
            <person name="Barry K."/>
            <person name="Grigoriev I.V."/>
            <person name="Stajich J.E."/>
            <person name="Kennedy P.G."/>
        </authorList>
    </citation>
    <scope>NUCLEOTIDE SEQUENCE</scope>
    <source>
        <strain evidence="7">FC423</strain>
    </source>
</reference>
<dbReference type="Gene3D" id="1.20.1250.20">
    <property type="entry name" value="MFS general substrate transporter like domains"/>
    <property type="match status" value="1"/>
</dbReference>
<sequence>MSSTVQACSSTDSDPTLWVLALQRQAGRADSEGRLELKGLLRKLDLRMSIILILYTLNPIDRTNISNVRLQGFEKDLHLRGEQYATTLSILFVGYIIMQMPGNMFLHWLERPSVIIPCCTFTISVLSGLSTLTFDPSDTGIVIACFFLGFSEAPFFPELLALVSCGSFLNFAFGSLFASAILRGMQDKIGQAAWRWLFYVEGGITILVVVCAMFILPDFPHNTRWFTPEESTILISRHVEDGYGQCFFAYFPTPCAKLGYNTTVTHLAEIRYSDKKQRRYKCFIVSNALGALAFMMSIFTMDKAARYTSLNIQVPDAARVTAGYLVLLGWISNPFFREPAKRAVATTLMNALGHTTYPCSYAICIPALGVL</sequence>
<keyword evidence="3 6" id="KW-0812">Transmembrane</keyword>
<feature type="transmembrane region" description="Helical" evidence="6">
    <location>
        <begin position="283"/>
        <end position="301"/>
    </location>
</feature>
<keyword evidence="4 6" id="KW-1133">Transmembrane helix</keyword>
<organism evidence="7 8">
    <name type="scientific">Suillus discolor</name>
    <dbReference type="NCBI Taxonomy" id="1912936"/>
    <lineage>
        <taxon>Eukaryota</taxon>
        <taxon>Fungi</taxon>
        <taxon>Dikarya</taxon>
        <taxon>Basidiomycota</taxon>
        <taxon>Agaricomycotina</taxon>
        <taxon>Agaricomycetes</taxon>
        <taxon>Agaricomycetidae</taxon>
        <taxon>Boletales</taxon>
        <taxon>Suillineae</taxon>
        <taxon>Suillaceae</taxon>
        <taxon>Suillus</taxon>
    </lineage>
</organism>
<comment type="subcellular location">
    <subcellularLocation>
        <location evidence="1">Membrane</location>
        <topology evidence="1">Multi-pass membrane protein</topology>
    </subcellularLocation>
</comment>
<dbReference type="RefSeq" id="XP_041284685.1">
    <property type="nucleotide sequence ID" value="XM_041440100.1"/>
</dbReference>
<evidence type="ECO:0000256" key="5">
    <source>
        <dbReference type="ARBA" id="ARBA00023136"/>
    </source>
</evidence>
<dbReference type="InterPro" id="IPR011701">
    <property type="entry name" value="MFS"/>
</dbReference>
<evidence type="ECO:0000256" key="3">
    <source>
        <dbReference type="ARBA" id="ARBA00022692"/>
    </source>
</evidence>
<feature type="transmembrane region" description="Helical" evidence="6">
    <location>
        <begin position="194"/>
        <end position="216"/>
    </location>
</feature>
<dbReference type="PANTHER" id="PTHR43791">
    <property type="entry name" value="PERMEASE-RELATED"/>
    <property type="match status" value="1"/>
</dbReference>
<evidence type="ECO:0000313" key="7">
    <source>
        <dbReference type="EMBL" id="KAG2085567.1"/>
    </source>
</evidence>
<accession>A0A9P7ES60</accession>
<proteinExistence type="predicted"/>
<dbReference type="PANTHER" id="PTHR43791:SF6">
    <property type="entry name" value="TRANSPORTER, PUTATIVE (AFU_ORTHOLOGUE AFUA_1G16690)-RELATED"/>
    <property type="match status" value="1"/>
</dbReference>
<feature type="transmembrane region" description="Helical" evidence="6">
    <location>
        <begin position="159"/>
        <end position="182"/>
    </location>
</feature>
<feature type="transmembrane region" description="Helical" evidence="6">
    <location>
        <begin position="84"/>
        <end position="102"/>
    </location>
</feature>
<dbReference type="Pfam" id="PF07690">
    <property type="entry name" value="MFS_1"/>
    <property type="match status" value="1"/>
</dbReference>
<dbReference type="GO" id="GO:0016020">
    <property type="term" value="C:membrane"/>
    <property type="evidence" value="ECO:0007669"/>
    <property type="project" value="UniProtKB-SubCell"/>
</dbReference>
<dbReference type="GO" id="GO:0022857">
    <property type="term" value="F:transmembrane transporter activity"/>
    <property type="evidence" value="ECO:0007669"/>
    <property type="project" value="InterPro"/>
</dbReference>
<comment type="caution">
    <text evidence="7">The sequence shown here is derived from an EMBL/GenBank/DDBJ whole genome shotgun (WGS) entry which is preliminary data.</text>
</comment>
<protein>
    <submittedName>
        <fullName evidence="7">MFS general substrate transporter</fullName>
    </submittedName>
</protein>
<dbReference type="Proteomes" id="UP000823399">
    <property type="component" value="Unassembled WGS sequence"/>
</dbReference>